<accession>G0MZB5</accession>
<dbReference type="InterPro" id="IPR045860">
    <property type="entry name" value="Snake_toxin-like_sf"/>
</dbReference>
<proteinExistence type="predicted"/>
<feature type="signal peptide" evidence="1">
    <location>
        <begin position="1"/>
        <end position="20"/>
    </location>
</feature>
<keyword evidence="1" id="KW-0732">Signal</keyword>
<feature type="chain" id="PRO_5003404211" evidence="1">
    <location>
        <begin position="21"/>
        <end position="124"/>
    </location>
</feature>
<sequence length="124" mass="13369">MSNKALISVVFLVLATVASAQLICYYGTTTQTGNSVIGAVTPVNCGYGTYCQKNYQKNYSYKNYQTNSYGCATGQCSRSGCTENSNGYGTCCCRGNYCNSGFDYSKTAVSSMVLTVASVVYMYF</sequence>
<dbReference type="OrthoDB" id="5854894at2759"/>
<dbReference type="Proteomes" id="UP000008068">
    <property type="component" value="Unassembled WGS sequence"/>
</dbReference>
<organism evidence="3">
    <name type="scientific">Caenorhabditis brenneri</name>
    <name type="common">Nematode worm</name>
    <dbReference type="NCBI Taxonomy" id="135651"/>
    <lineage>
        <taxon>Eukaryota</taxon>
        <taxon>Metazoa</taxon>
        <taxon>Ecdysozoa</taxon>
        <taxon>Nematoda</taxon>
        <taxon>Chromadorea</taxon>
        <taxon>Rhabditida</taxon>
        <taxon>Rhabditina</taxon>
        <taxon>Rhabditomorpha</taxon>
        <taxon>Rhabditoidea</taxon>
        <taxon>Rhabditidae</taxon>
        <taxon>Peloderinae</taxon>
        <taxon>Caenorhabditis</taxon>
    </lineage>
</organism>
<protein>
    <submittedName>
        <fullName evidence="2">CBN-TAG-234 protein</fullName>
    </submittedName>
</protein>
<name>G0MZB5_CAEBE</name>
<dbReference type="SUPFAM" id="SSF57302">
    <property type="entry name" value="Snake toxin-like"/>
    <property type="match status" value="1"/>
</dbReference>
<dbReference type="HOGENOM" id="CLU_2005910_0_0_1"/>
<evidence type="ECO:0000313" key="2">
    <source>
        <dbReference type="EMBL" id="EGT48136.1"/>
    </source>
</evidence>
<dbReference type="eggNOG" id="ENOG502TJ9G">
    <property type="taxonomic scope" value="Eukaryota"/>
</dbReference>
<evidence type="ECO:0000256" key="1">
    <source>
        <dbReference type="SAM" id="SignalP"/>
    </source>
</evidence>
<dbReference type="AlphaFoldDB" id="G0MZB5"/>
<dbReference type="EMBL" id="GL379822">
    <property type="protein sequence ID" value="EGT48136.1"/>
    <property type="molecule type" value="Genomic_DNA"/>
</dbReference>
<dbReference type="OMA" id="NGYGTCC"/>
<dbReference type="FunCoup" id="G0MZB5">
    <property type="interactions" value="24"/>
</dbReference>
<dbReference type="InParanoid" id="G0MZB5"/>
<gene>
    <name evidence="2" type="primary">Cbn-tag-234</name>
    <name evidence="2" type="ORF">CAEBREN_15991</name>
</gene>
<reference evidence="3" key="1">
    <citation type="submission" date="2011-07" db="EMBL/GenBank/DDBJ databases">
        <authorList>
            <consortium name="Caenorhabditis brenneri Sequencing and Analysis Consortium"/>
            <person name="Wilson R.K."/>
        </authorList>
    </citation>
    <scope>NUCLEOTIDE SEQUENCE [LARGE SCALE GENOMIC DNA]</scope>
    <source>
        <strain evidence="3">PB2801</strain>
    </source>
</reference>
<evidence type="ECO:0000313" key="3">
    <source>
        <dbReference type="Proteomes" id="UP000008068"/>
    </source>
</evidence>
<keyword evidence="3" id="KW-1185">Reference proteome</keyword>
<dbReference type="STRING" id="135651.G0MZB5"/>